<feature type="transmembrane region" description="Helical" evidence="8">
    <location>
        <begin position="88"/>
        <end position="109"/>
    </location>
</feature>
<feature type="transmembrane region" description="Helical" evidence="8">
    <location>
        <begin position="232"/>
        <end position="249"/>
    </location>
</feature>
<keyword evidence="3" id="KW-1003">Cell membrane</keyword>
<accession>A0A3B0XL42</accession>
<feature type="compositionally biased region" description="Polar residues" evidence="7">
    <location>
        <begin position="142"/>
        <end position="176"/>
    </location>
</feature>
<evidence type="ECO:0000256" key="3">
    <source>
        <dbReference type="ARBA" id="ARBA00022475"/>
    </source>
</evidence>
<protein>
    <submittedName>
        <fullName evidence="9">Uncharacterized membrane protein, YraQ family</fullName>
    </submittedName>
</protein>
<evidence type="ECO:0000256" key="6">
    <source>
        <dbReference type="ARBA" id="ARBA00023136"/>
    </source>
</evidence>
<name>A0A3B0XL42_9ZZZZ</name>
<evidence type="ECO:0000256" key="4">
    <source>
        <dbReference type="ARBA" id="ARBA00022692"/>
    </source>
</evidence>
<feature type="transmembrane region" description="Helical" evidence="8">
    <location>
        <begin position="116"/>
        <end position="133"/>
    </location>
</feature>
<evidence type="ECO:0000313" key="9">
    <source>
        <dbReference type="EMBL" id="VAW64903.1"/>
    </source>
</evidence>
<dbReference type="InterPro" id="IPR005524">
    <property type="entry name" value="DUF318"/>
</dbReference>
<evidence type="ECO:0000256" key="2">
    <source>
        <dbReference type="ARBA" id="ARBA00006386"/>
    </source>
</evidence>
<dbReference type="EMBL" id="UOFJ01000156">
    <property type="protein sequence ID" value="VAW64903.1"/>
    <property type="molecule type" value="Genomic_DNA"/>
</dbReference>
<dbReference type="PANTHER" id="PTHR34184:SF4">
    <property type="entry name" value="UPF0718 PROTEIN YCGR"/>
    <property type="match status" value="1"/>
</dbReference>
<proteinExistence type="inferred from homology"/>
<feature type="transmembrane region" description="Helical" evidence="8">
    <location>
        <begin position="12"/>
        <end position="33"/>
    </location>
</feature>
<keyword evidence="4 8" id="KW-0812">Transmembrane</keyword>
<feature type="transmembrane region" description="Helical" evidence="8">
    <location>
        <begin position="298"/>
        <end position="320"/>
    </location>
</feature>
<evidence type="ECO:0000256" key="5">
    <source>
        <dbReference type="ARBA" id="ARBA00022989"/>
    </source>
</evidence>
<evidence type="ECO:0000256" key="8">
    <source>
        <dbReference type="SAM" id="Phobius"/>
    </source>
</evidence>
<sequence>MPAWLAFFTENLSVILLESAPWIVVSLIIGGLVHEFLPSSRLRYLLDRKGPSAMGGAVVLGGLLPICSCGVIPLAVSLYRSGIRLGPVMAFTAATPIINPAALVLSFALLGPHITFAYFLLGITLPIIMGYMAERWGEPHPESNSSPQVPDTDTTGDCCATSTQTSLTPSPDTAENMSKNTTAIQRVFRSLNWGLLTLGPSIGFYLSIGIILASLMNTFIPDDWMHTYLGDGSYTGLLVAALLGASIYVCAVAHIPLVASLLAAGAAPGAAIVFLVTGTATNLPELFTLYRTIGKRTVIIYTSTLIVCSLIAGALVNLWLSPEYDATFDPLTSLTLMDHSDNLWWTPSVTVKWGSSAIVLFLAGIGVFNYMKKLLSKQPEPSSDCCG</sequence>
<dbReference type="GO" id="GO:0005886">
    <property type="term" value="C:plasma membrane"/>
    <property type="evidence" value="ECO:0007669"/>
    <property type="project" value="UniProtKB-SubCell"/>
</dbReference>
<comment type="similarity">
    <text evidence="2">Belongs to the UPF0718 family.</text>
</comment>
<evidence type="ECO:0000256" key="7">
    <source>
        <dbReference type="SAM" id="MobiDB-lite"/>
    </source>
</evidence>
<dbReference type="InterPro" id="IPR052923">
    <property type="entry name" value="UPF0718"/>
</dbReference>
<comment type="subcellular location">
    <subcellularLocation>
        <location evidence="1">Cell membrane</location>
        <topology evidence="1">Multi-pass membrane protein</topology>
    </subcellularLocation>
</comment>
<reference evidence="9" key="1">
    <citation type="submission" date="2018-06" db="EMBL/GenBank/DDBJ databases">
        <authorList>
            <person name="Zhirakovskaya E."/>
        </authorList>
    </citation>
    <scope>NUCLEOTIDE SEQUENCE</scope>
</reference>
<dbReference type="PANTHER" id="PTHR34184">
    <property type="entry name" value="UPF0718 PROTEIN YCGR"/>
    <property type="match status" value="1"/>
</dbReference>
<feature type="transmembrane region" description="Helical" evidence="8">
    <location>
        <begin position="54"/>
        <end position="76"/>
    </location>
</feature>
<dbReference type="Pfam" id="PF03773">
    <property type="entry name" value="ArsP_1"/>
    <property type="match status" value="1"/>
</dbReference>
<gene>
    <name evidence="9" type="ORF">MNBD_GAMMA10-2314</name>
</gene>
<feature type="transmembrane region" description="Helical" evidence="8">
    <location>
        <begin position="353"/>
        <end position="371"/>
    </location>
</feature>
<keyword evidence="6 8" id="KW-0472">Membrane</keyword>
<dbReference type="AlphaFoldDB" id="A0A3B0XL42"/>
<organism evidence="9">
    <name type="scientific">hydrothermal vent metagenome</name>
    <dbReference type="NCBI Taxonomy" id="652676"/>
    <lineage>
        <taxon>unclassified sequences</taxon>
        <taxon>metagenomes</taxon>
        <taxon>ecological metagenomes</taxon>
    </lineage>
</organism>
<evidence type="ECO:0000256" key="1">
    <source>
        <dbReference type="ARBA" id="ARBA00004651"/>
    </source>
</evidence>
<feature type="transmembrane region" description="Helical" evidence="8">
    <location>
        <begin position="202"/>
        <end position="220"/>
    </location>
</feature>
<keyword evidence="5 8" id="KW-1133">Transmembrane helix</keyword>
<feature type="region of interest" description="Disordered" evidence="7">
    <location>
        <begin position="139"/>
        <end position="176"/>
    </location>
</feature>